<feature type="active site" description="Charge relay system" evidence="5 6">
    <location>
        <position position="295"/>
    </location>
</feature>
<evidence type="ECO:0000259" key="10">
    <source>
        <dbReference type="Pfam" id="PF00082"/>
    </source>
</evidence>
<sequence>MRKYFKRNRKLLSIIMIMLMLFSTWSNSGLITEVHADNHDAEKSELEVEKEREQAAKQQSSSPEPDESDELKTLLSNLGYEPQLTETTPQQANAPPKVDENISTKLQEESQVDVIIHLIDQTDFQKLFQETKEQSKAEKAEHVKTTLESKAEASQKSIKQALTALEDKGNAKIKKELWINNSIVATVDQEALNSIKERDDVERIQLDETLQVPEVTVESSPQLPEWGLEKINAPQVWGDYGIKGEDIVVGIMDTGVDYNHEALNHNYRGRDGDHESSWIDLSGDGYNTPGDGNGHGTHVAGTAVGGGEGEPIGVAPEAEWIAAKIFNDGGATTLSAIHEAFQWFMAPGGDPANAPHVVNNSWGNSNTYNLEFYDDVQAWISAGIFPLFAAGNDGPGAQTVGSPASFVDSFAVGATDRYDQVASFSSRGPVYWENEDGEMVSHIKPDVAAPGHEIYSAWPASREEGKYNTISGTSMATPHVAGSIALLLSANPDLSINEITDLLTNTARSESHMGELPNTQYGSGIVNIYQAVTEAAFAGTLEGQLVDEDGNALSGTVHLPKLNLSIDVEDGDFSHKIREGSHDVVVQSFGYVDYETTVTIEKDQSTEVQWQLEQAETYSVTGQIIDSESNEPVPHAFIRVKDTPLNTYRTNENGEFSIDKLPVGTYEFQITGAGILGKTETVEVNKNLEIDFQIDPNPETGDEEWKTSNQNFSRNAVSVNSIDIDELEKSWSYNTDSKGQILFATPSVSNHTIVYTTELGWVTALNLQSGEELWSIRFGNTNRSTPTIEDGIVYLSGGSDQNIYALDLETGRTIWIKNIGQPAIYETPVVKDGKVFVGSSLEDETTLYALNANNGETLWTLEADTSSFFNPTLGEEHLYMGTYDNKTLSAINPEDGTVVWSYEPEENEGFLAHPVYKNGVVYAISSDLGSNGTLHALDATNGELLWKTNNVGDSQANAPVAYGDLVIVSSASQPIVRAFNAQTGEEEWSNDETGTILNNGSVTSNGILFISNTNGTLMLIDVYSGDILKKESLPNYSTSTPIILPGTVLVPHLTGIEQFIAPGTLTGSITDESGHAIEGKLSIDETDQTTTADADGQYTFNHSPGTFDVKVSLYGYEQRVEEISFISGYHAEKDFELAEAETGSLSITVTDERMGEAIEDVQIELIDTPVKGTTDSNGVFEQSDVYAGTYDVELQLNGYEKLEETITVEPNSDNQLELTLKPIGIAVLNDYESEITELLNLNGYSAEEREWDIIEDIDRYDIVYLNGAYTTSGWKPDEETFNELVNAAEEAEVHLVFADTWGGSYGSIHHLVDYMNDPQELSHDYSSGSVSLRVTEEHPIFDGYEEGDYLTLNGRSGDFAWFNQYSGRDLAEIGSEQLGFVGTGVAYKPVSENSAHLLLSAHTASPWTSPFQGWQQDMQNVFLNSMDYLLSASFGHVTGTVTNEEETPLNATIEVVETGYVFKDQSEIDFYHDEGTYTLKVRASGYETETTEVEVINGEPVELDVVLQSTQGGSVIGEIQDSLSQQPIIGVKVKLLQDGDVLTETTSDEQGYYEILDLDEGHYTIEYSKTDYISETIELEVGSVPIEQHIDMTPVPAVAVLGDYYSSERSFEAVLEEAGIEVEEVPDSDIMNRLDEFDVVFINGLGLDLRRNIDQLMEAADETKTSLIFGETYYSSSPLNQLVENRGDPSSRDTADHSSSTEYVITEQHDLFGEAEIGDTIEILTPGNGRIGYFDEYSGYNIANIKHRDVDEAYGSGFAYKPRTNGSVELLLGGYGFTFSHHADHYTPEGKELLVDSVVWAAHAEFPTIEGTITDEEGNPLEATINVVGENFETTTNENGEFSIALLEGDYEIEVESFGYETITVPASAEQNSEPVNVDMEVHQDAGSINGTIENEQDSQAVADVDIQLEGYPRQATSNTQGAFSIDRIEPGDYKLVLEADNYVMKEVFVTIEPGEELELTVDMKPSPLVGIIVDNNHNDASLAQYLEERGFNTTELFYTDVEQLSELDLVIANSDYDRNQEPTEDEFNDFLKAIDEEKLSVIWTGHVNGRGGIRFLNEFENNPEIVLQDRANDKTIKPIQEHPITEGLELNEAYDFESRSTYYYAFEGYDGETVATIDHPEDGHLGDLAAFKGRTTESVEVLLANTTFGYNFNPDQPEYFNETLVQLINNSILWALDHEEALAADFNGIINNDLGDQVAGTVTVKETGKVMETNANGEFYLGLQEGTYTLQVEAFGHETNEFTITVENGEVYNETLTLQSNEIGTLSGSVLDGETEEPIAEATVNVLGTPVSVETDSNGQFEATLPIGEYDLQIMATGYMTTTESNIVIEHNETTDVSVFMPHSEKVAIVSMSSRFDEFETLMNQFGYDADYINYTELEQFIEDIPNYALIIYNNNSSSTSDELFTEFVETADEHEVSVVFASQYGRGTIGDLSDVYNDPSQVNHGFVPGHINIKTLQDHPLFAGIHEDEFRILDKGTSNQQYAVYEGYSGTTIGTITHDEEGEIGEGIGYDFRTANSVHLLLSGFQIGSYSDPTSNWTDEATLFYQNALNWAMNASIGEIHGTVTDEYDEPIANANVTIPDLNIETTTNANGEYQIGIGTGTYDVHASARGYHEEVQTATVESQGDSVELNFTLEAIEGTEISGQVLDADNNEVLEEATVSLHYRNETDPMETVETGEDGQFEFNQLLPDEYVLKIQRDGYLDQTVDVVVEDEAINLDVLLNNIHVAVLGDHKDHIQSLLNEHDLYSEGRDWDVIEDVANYDLIVVNANDGSPEQLQELIDVTDEHQVSLAFLGTWGVDDGSISTLSETVGYPELSDHGYNQGEIELNVQDLEHPIFEGLSEEITIHSKKSPYSAFEGYPGPSLGEIEVDGEVKGTGVSYEFRSEESIHLLLSSFAVNNIISPNYGWTEDGKTLFVQAMDYAINAQQESPATPTWDETKMKTGDSLVTLTGQSDPFTTVNIYETKGNKTNFVGSGQADENGEFAIEIEFSNGNHFLKAEAENYAGTSDFSDQMQLIVTGK</sequence>
<dbReference type="PANTHER" id="PTHR43806">
    <property type="entry name" value="PEPTIDASE S8"/>
    <property type="match status" value="1"/>
</dbReference>
<dbReference type="SUPFAM" id="SSF49452">
    <property type="entry name" value="Starch-binding domain-like"/>
    <property type="match status" value="2"/>
</dbReference>
<dbReference type="InterPro" id="IPR015500">
    <property type="entry name" value="Peptidase_S8_subtilisin-rel"/>
</dbReference>
<evidence type="ECO:0000256" key="6">
    <source>
        <dbReference type="PROSITE-ProRule" id="PRU01240"/>
    </source>
</evidence>
<evidence type="ECO:0000256" key="5">
    <source>
        <dbReference type="PIRSR" id="PIRSR615500-1"/>
    </source>
</evidence>
<evidence type="ECO:0000259" key="11">
    <source>
        <dbReference type="Pfam" id="PF08308"/>
    </source>
</evidence>
<dbReference type="SUPFAM" id="SSF52743">
    <property type="entry name" value="Subtilisin-like"/>
    <property type="match status" value="1"/>
</dbReference>
<dbReference type="PROSITE" id="PS00138">
    <property type="entry name" value="SUBTILASE_SER"/>
    <property type="match status" value="1"/>
</dbReference>
<keyword evidence="3 6" id="KW-0378">Hydrolase</keyword>
<dbReference type="PROSITE" id="PS00136">
    <property type="entry name" value="SUBTILASE_ASP"/>
    <property type="match status" value="1"/>
</dbReference>
<dbReference type="InterPro" id="IPR008969">
    <property type="entry name" value="CarboxyPept-like_regulatory"/>
</dbReference>
<keyword evidence="9" id="KW-0732">Signal</keyword>
<dbReference type="GO" id="GO:0030246">
    <property type="term" value="F:carbohydrate binding"/>
    <property type="evidence" value="ECO:0007669"/>
    <property type="project" value="InterPro"/>
</dbReference>
<gene>
    <name evidence="13" type="ORF">SAMN05216362_14215</name>
</gene>
<organism evidence="13 14">
    <name type="scientific">Piscibacillus halophilus</name>
    <dbReference type="NCBI Taxonomy" id="571933"/>
    <lineage>
        <taxon>Bacteria</taxon>
        <taxon>Bacillati</taxon>
        <taxon>Bacillota</taxon>
        <taxon>Bacilli</taxon>
        <taxon>Bacillales</taxon>
        <taxon>Bacillaceae</taxon>
        <taxon>Piscibacillus</taxon>
    </lineage>
</organism>
<dbReference type="InterPro" id="IPR036852">
    <property type="entry name" value="Peptidase_S8/S53_dom_sf"/>
</dbReference>
<evidence type="ECO:0000313" key="13">
    <source>
        <dbReference type="EMBL" id="SER04438.1"/>
    </source>
</evidence>
<dbReference type="GO" id="GO:0004252">
    <property type="term" value="F:serine-type endopeptidase activity"/>
    <property type="evidence" value="ECO:0007669"/>
    <property type="project" value="UniProtKB-UniRule"/>
</dbReference>
<feature type="active site" description="Charge relay system" evidence="5 6">
    <location>
        <position position="474"/>
    </location>
</feature>
<evidence type="ECO:0000259" key="12">
    <source>
        <dbReference type="Pfam" id="PF13360"/>
    </source>
</evidence>
<dbReference type="InterPro" id="IPR022398">
    <property type="entry name" value="Peptidase_S8_His-AS"/>
</dbReference>
<evidence type="ECO:0000256" key="7">
    <source>
        <dbReference type="RuleBase" id="RU003355"/>
    </source>
</evidence>
<dbReference type="OrthoDB" id="1860at2"/>
<dbReference type="Pfam" id="PF08308">
    <property type="entry name" value="PEGA"/>
    <property type="match status" value="1"/>
</dbReference>
<dbReference type="PANTHER" id="PTHR43806:SF67">
    <property type="entry name" value="EGF-LIKE DOMAIN-CONTAINING PROTEIN"/>
    <property type="match status" value="1"/>
</dbReference>
<feature type="domain" description="Peptidase S8/S53" evidence="10">
    <location>
        <begin position="244"/>
        <end position="524"/>
    </location>
</feature>
<keyword evidence="2 6" id="KW-0645">Protease</keyword>
<evidence type="ECO:0000256" key="9">
    <source>
        <dbReference type="SAM" id="SignalP"/>
    </source>
</evidence>
<dbReference type="PRINTS" id="PR00723">
    <property type="entry name" value="SUBTILISIN"/>
</dbReference>
<feature type="chain" id="PRO_5039097667" evidence="9">
    <location>
        <begin position="29"/>
        <end position="3022"/>
    </location>
</feature>
<dbReference type="InterPro" id="IPR050131">
    <property type="entry name" value="Peptidase_S8_subtilisin-like"/>
</dbReference>
<dbReference type="Pfam" id="PF13620">
    <property type="entry name" value="CarboxypepD_reg"/>
    <property type="match status" value="7"/>
</dbReference>
<dbReference type="Proteomes" id="UP000199427">
    <property type="component" value="Unassembled WGS sequence"/>
</dbReference>
<evidence type="ECO:0000256" key="1">
    <source>
        <dbReference type="ARBA" id="ARBA00011073"/>
    </source>
</evidence>
<reference evidence="13 14" key="1">
    <citation type="submission" date="2016-10" db="EMBL/GenBank/DDBJ databases">
        <authorList>
            <person name="de Groot N.N."/>
        </authorList>
    </citation>
    <scope>NUCLEOTIDE SEQUENCE [LARGE SCALE GENOMIC DNA]</scope>
    <source>
        <strain evidence="13 14">DSM 21633</strain>
    </source>
</reference>
<feature type="signal peptide" evidence="9">
    <location>
        <begin position="1"/>
        <end position="28"/>
    </location>
</feature>
<accession>A0A1H9KZF6</accession>
<dbReference type="SUPFAM" id="SSF49464">
    <property type="entry name" value="Carboxypeptidase regulatory domain-like"/>
    <property type="match status" value="8"/>
</dbReference>
<feature type="region of interest" description="Disordered" evidence="8">
    <location>
        <begin position="1680"/>
        <end position="1700"/>
    </location>
</feature>
<dbReference type="Gene3D" id="2.60.40.1120">
    <property type="entry name" value="Carboxypeptidase-like, regulatory domain"/>
    <property type="match status" value="11"/>
</dbReference>
<dbReference type="PROSITE" id="PS00137">
    <property type="entry name" value="SUBTILASE_HIS"/>
    <property type="match status" value="1"/>
</dbReference>
<feature type="region of interest" description="Disordered" evidence="8">
    <location>
        <begin position="41"/>
        <end position="70"/>
    </location>
</feature>
<evidence type="ECO:0000256" key="3">
    <source>
        <dbReference type="ARBA" id="ARBA00022801"/>
    </source>
</evidence>
<keyword evidence="14" id="KW-1185">Reference proteome</keyword>
<dbReference type="InterPro" id="IPR013229">
    <property type="entry name" value="PEGA"/>
</dbReference>
<dbReference type="SUPFAM" id="SSF50998">
    <property type="entry name" value="Quinoprotein alcohol dehydrogenase-like"/>
    <property type="match status" value="1"/>
</dbReference>
<protein>
    <submittedName>
        <fullName evidence="13">Outer membrane protein assembly factor BamB, contains PQQ-like beta-propeller repeat</fullName>
    </submittedName>
</protein>
<dbReference type="InterPro" id="IPR011047">
    <property type="entry name" value="Quinoprotein_ADH-like_sf"/>
</dbReference>
<dbReference type="Pfam" id="PF13715">
    <property type="entry name" value="CarbopepD_reg_2"/>
    <property type="match status" value="2"/>
</dbReference>
<dbReference type="Pfam" id="PF00082">
    <property type="entry name" value="Peptidase_S8"/>
    <property type="match status" value="1"/>
</dbReference>
<proteinExistence type="inferred from homology"/>
<dbReference type="EMBL" id="FOES01000042">
    <property type="protein sequence ID" value="SER04438.1"/>
    <property type="molecule type" value="Genomic_DNA"/>
</dbReference>
<evidence type="ECO:0000256" key="8">
    <source>
        <dbReference type="SAM" id="MobiDB-lite"/>
    </source>
</evidence>
<feature type="compositionally biased region" description="Basic and acidic residues" evidence="8">
    <location>
        <begin position="41"/>
        <end position="55"/>
    </location>
</feature>
<feature type="compositionally biased region" description="Basic and acidic residues" evidence="8">
    <location>
        <begin position="1685"/>
        <end position="1696"/>
    </location>
</feature>
<dbReference type="Gene3D" id="3.40.50.200">
    <property type="entry name" value="Peptidase S8/S53 domain"/>
    <property type="match status" value="1"/>
</dbReference>
<evidence type="ECO:0000256" key="4">
    <source>
        <dbReference type="ARBA" id="ARBA00022825"/>
    </source>
</evidence>
<dbReference type="SUPFAM" id="SSF49478">
    <property type="entry name" value="Cna protein B-type domain"/>
    <property type="match status" value="1"/>
</dbReference>
<evidence type="ECO:0000313" key="14">
    <source>
        <dbReference type="Proteomes" id="UP000199427"/>
    </source>
</evidence>
<dbReference type="SMART" id="SM00564">
    <property type="entry name" value="PQQ"/>
    <property type="match status" value="7"/>
</dbReference>
<feature type="active site" description="Charge relay system" evidence="5 6">
    <location>
        <position position="253"/>
    </location>
</feature>
<dbReference type="InterPro" id="IPR029062">
    <property type="entry name" value="Class_I_gatase-like"/>
</dbReference>
<keyword evidence="4 6" id="KW-0720">Serine protease</keyword>
<dbReference type="GO" id="GO:0006508">
    <property type="term" value="P:proteolysis"/>
    <property type="evidence" value="ECO:0007669"/>
    <property type="project" value="UniProtKB-KW"/>
</dbReference>
<dbReference type="CDD" id="cd11308">
    <property type="entry name" value="Peptidase_M14NE-CP-C_like"/>
    <property type="match status" value="1"/>
</dbReference>
<comment type="similarity">
    <text evidence="1 6 7">Belongs to the peptidase S8 family.</text>
</comment>
<dbReference type="InterPro" id="IPR002372">
    <property type="entry name" value="PQQ_rpt_dom"/>
</dbReference>
<dbReference type="Gene3D" id="2.40.128.630">
    <property type="match status" value="3"/>
</dbReference>
<dbReference type="InterPro" id="IPR013784">
    <property type="entry name" value="Carb-bd-like_fold"/>
</dbReference>
<dbReference type="InterPro" id="IPR018391">
    <property type="entry name" value="PQQ_b-propeller_rpt"/>
</dbReference>
<dbReference type="STRING" id="571933.SAMN05216362_14215"/>
<feature type="domain" description="PEGA" evidence="11">
    <location>
        <begin position="577"/>
        <end position="615"/>
    </location>
</feature>
<dbReference type="InterPro" id="IPR023827">
    <property type="entry name" value="Peptidase_S8_Asp-AS"/>
</dbReference>
<feature type="domain" description="Pyrrolo-quinoline quinone repeat" evidence="12">
    <location>
        <begin position="800"/>
        <end position="1030"/>
    </location>
</feature>
<dbReference type="SUPFAM" id="SSF52317">
    <property type="entry name" value="Class I glutamine amidotransferase-like"/>
    <property type="match status" value="1"/>
</dbReference>
<dbReference type="InterPro" id="IPR023828">
    <property type="entry name" value="Peptidase_S8_Ser-AS"/>
</dbReference>
<dbReference type="PROSITE" id="PS51892">
    <property type="entry name" value="SUBTILASE"/>
    <property type="match status" value="1"/>
</dbReference>
<dbReference type="InterPro" id="IPR000209">
    <property type="entry name" value="Peptidase_S8/S53_dom"/>
</dbReference>
<name>A0A1H9KZF6_9BACI</name>
<evidence type="ECO:0000256" key="2">
    <source>
        <dbReference type="ARBA" id="ARBA00022670"/>
    </source>
</evidence>
<dbReference type="Pfam" id="PF13360">
    <property type="entry name" value="PQQ_2"/>
    <property type="match status" value="1"/>
</dbReference>
<dbReference type="RefSeq" id="WP_091775388.1">
    <property type="nucleotide sequence ID" value="NZ_FOES01000042.1"/>
</dbReference>